<accession>A0ABQ0ADF7</accession>
<evidence type="ECO:0000313" key="2">
    <source>
        <dbReference type="Proteomes" id="UP001465153"/>
    </source>
</evidence>
<proteinExistence type="predicted"/>
<dbReference type="InterPro" id="IPR014123">
    <property type="entry name" value="Superoxide_dismutase_Ni-type"/>
</dbReference>
<reference evidence="1 2" key="1">
    <citation type="submission" date="2024-04" db="EMBL/GenBank/DDBJ databases">
        <title>Draft genome sequence of Sessilibacter corallicola NBRC 116591.</title>
        <authorList>
            <person name="Miyakawa T."/>
            <person name="Kusuya Y."/>
            <person name="Miura T."/>
        </authorList>
    </citation>
    <scope>NUCLEOTIDE SEQUENCE [LARGE SCALE GENOMIC DNA]</scope>
    <source>
        <strain evidence="1 2">KU-00831-HH</strain>
    </source>
</reference>
<dbReference type="EMBL" id="BAABWN010000014">
    <property type="protein sequence ID" value="GAA6169685.1"/>
    <property type="molecule type" value="Genomic_DNA"/>
</dbReference>
<organism evidence="1 2">
    <name type="scientific">Sessilibacter corallicola</name>
    <dbReference type="NCBI Taxonomy" id="2904075"/>
    <lineage>
        <taxon>Bacteria</taxon>
        <taxon>Pseudomonadati</taxon>
        <taxon>Pseudomonadota</taxon>
        <taxon>Gammaproteobacteria</taxon>
        <taxon>Cellvibrionales</taxon>
        <taxon>Cellvibrionaceae</taxon>
        <taxon>Sessilibacter</taxon>
    </lineage>
</organism>
<name>A0ABQ0ADF7_9GAMM</name>
<dbReference type="InterPro" id="IPR036502">
    <property type="entry name" value="NiSOD_sf"/>
</dbReference>
<dbReference type="RefSeq" id="WP_353304161.1">
    <property type="nucleotide sequence ID" value="NZ_BAABWN010000014.1"/>
</dbReference>
<dbReference type="Gene3D" id="1.20.120.400">
    <property type="entry name" value="Nickel-containing superoxide dismutase"/>
    <property type="match status" value="1"/>
</dbReference>
<dbReference type="Proteomes" id="UP001465153">
    <property type="component" value="Unassembled WGS sequence"/>
</dbReference>
<comment type="caution">
    <text evidence="1">The sequence shown here is derived from an EMBL/GenBank/DDBJ whole genome shotgun (WGS) entry which is preliminary data.</text>
</comment>
<dbReference type="Pfam" id="PF09055">
    <property type="entry name" value="Sod_Ni"/>
    <property type="match status" value="1"/>
</dbReference>
<sequence>MKGYILLNLLNKVFKFETVQAHCDIPCKIYDPIIAQISALSVVRFLDLIAELEKKDELTLADQAQLSRLVKEKETHVEQVKHEVRVIWGDYFKQPQFDQFPDASKLVHDLMLAGSACKQHIDRDKGMKLLELTNQFAEMYWATKNVATYKAKSPYLPEELVVHPKLQ</sequence>
<gene>
    <name evidence="1" type="primary">sodN</name>
    <name evidence="1" type="ORF">NBRC116591_34960</name>
</gene>
<dbReference type="SUPFAM" id="SSF109770">
    <property type="entry name" value="Nickel-containing superoxide dismutase, NiSOD"/>
    <property type="match status" value="1"/>
</dbReference>
<protein>
    <submittedName>
        <fullName evidence="1">Superoxide dismutase, Ni</fullName>
    </submittedName>
</protein>
<keyword evidence="2" id="KW-1185">Reference proteome</keyword>
<dbReference type="NCBIfam" id="TIGR02753">
    <property type="entry name" value="sodN"/>
    <property type="match status" value="1"/>
</dbReference>
<evidence type="ECO:0000313" key="1">
    <source>
        <dbReference type="EMBL" id="GAA6169685.1"/>
    </source>
</evidence>